<dbReference type="PANTHER" id="PTHR43157">
    <property type="entry name" value="PHOSPHATIDYLINOSITOL-GLYCAN BIOSYNTHESIS CLASS F PROTEIN-RELATED"/>
    <property type="match status" value="1"/>
</dbReference>
<proteinExistence type="inferred from homology"/>
<gene>
    <name evidence="4" type="ORF">P4O66_002626</name>
</gene>
<sequence>MGRGVFTLYRASLSRLPGARSDGLSPRTERRHPLLSRAGDGQPSAGNSVASSALAVSRRGLGFPAYFCFSQQGAATTVYCAVAEELEGLGGMYFNNCFRCVPSAQAQDAAAALHLWELSEKLVRERSTAPQTL</sequence>
<evidence type="ECO:0000256" key="3">
    <source>
        <dbReference type="SAM" id="MobiDB-lite"/>
    </source>
</evidence>
<dbReference type="EMBL" id="JAROKS010000022">
    <property type="protein sequence ID" value="KAK1788817.1"/>
    <property type="molecule type" value="Genomic_DNA"/>
</dbReference>
<evidence type="ECO:0008006" key="6">
    <source>
        <dbReference type="Google" id="ProtNLM"/>
    </source>
</evidence>
<name>A0AAD8YWY2_9TELE</name>
<evidence type="ECO:0000313" key="4">
    <source>
        <dbReference type="EMBL" id="KAK1788817.1"/>
    </source>
</evidence>
<feature type="region of interest" description="Disordered" evidence="3">
    <location>
        <begin position="18"/>
        <end position="46"/>
    </location>
</feature>
<dbReference type="GO" id="GO:0016491">
    <property type="term" value="F:oxidoreductase activity"/>
    <property type="evidence" value="ECO:0007669"/>
    <property type="project" value="UniProtKB-KW"/>
</dbReference>
<evidence type="ECO:0000256" key="1">
    <source>
        <dbReference type="ARBA" id="ARBA00006484"/>
    </source>
</evidence>
<comment type="caution">
    <text evidence="4">The sequence shown here is derived from an EMBL/GenBank/DDBJ whole genome shotgun (WGS) entry which is preliminary data.</text>
</comment>
<dbReference type="Proteomes" id="UP001239994">
    <property type="component" value="Unassembled WGS sequence"/>
</dbReference>
<comment type="similarity">
    <text evidence="1">Belongs to the short-chain dehydrogenases/reductases (SDR) family.</text>
</comment>
<dbReference type="AlphaFoldDB" id="A0AAD8YWY2"/>
<reference evidence="4" key="1">
    <citation type="submission" date="2023-03" db="EMBL/GenBank/DDBJ databases">
        <title>Electrophorus voltai genome.</title>
        <authorList>
            <person name="Bian C."/>
        </authorList>
    </citation>
    <scope>NUCLEOTIDE SEQUENCE</scope>
    <source>
        <strain evidence="4">CB-2022</strain>
        <tissue evidence="4">Muscle</tissue>
    </source>
</reference>
<organism evidence="4 5">
    <name type="scientific">Electrophorus voltai</name>
    <dbReference type="NCBI Taxonomy" id="2609070"/>
    <lineage>
        <taxon>Eukaryota</taxon>
        <taxon>Metazoa</taxon>
        <taxon>Chordata</taxon>
        <taxon>Craniata</taxon>
        <taxon>Vertebrata</taxon>
        <taxon>Euteleostomi</taxon>
        <taxon>Actinopterygii</taxon>
        <taxon>Neopterygii</taxon>
        <taxon>Teleostei</taxon>
        <taxon>Ostariophysi</taxon>
        <taxon>Gymnotiformes</taxon>
        <taxon>Gymnotoidei</taxon>
        <taxon>Gymnotidae</taxon>
        <taxon>Electrophorus</taxon>
    </lineage>
</organism>
<dbReference type="Gene3D" id="3.40.50.720">
    <property type="entry name" value="NAD(P)-binding Rossmann-like Domain"/>
    <property type="match status" value="1"/>
</dbReference>
<evidence type="ECO:0000256" key="2">
    <source>
        <dbReference type="ARBA" id="ARBA00023002"/>
    </source>
</evidence>
<evidence type="ECO:0000313" key="5">
    <source>
        <dbReference type="Proteomes" id="UP001239994"/>
    </source>
</evidence>
<protein>
    <recommendedName>
        <fullName evidence="6">WW domain-containing oxidoreductase</fullName>
    </recommendedName>
</protein>
<dbReference type="PANTHER" id="PTHR43157:SF31">
    <property type="entry name" value="PHOSPHATIDYLINOSITOL-GLYCAN BIOSYNTHESIS CLASS F PROTEIN"/>
    <property type="match status" value="1"/>
</dbReference>
<keyword evidence="5" id="KW-1185">Reference proteome</keyword>
<accession>A0AAD8YWY2</accession>
<keyword evidence="2" id="KW-0560">Oxidoreductase</keyword>